<evidence type="ECO:0000256" key="7">
    <source>
        <dbReference type="ARBA" id="ARBA00022801"/>
    </source>
</evidence>
<dbReference type="AlphaFoldDB" id="A0A1N7NHZ5"/>
<evidence type="ECO:0000256" key="8">
    <source>
        <dbReference type="ARBA" id="ARBA00022842"/>
    </source>
</evidence>
<evidence type="ECO:0000313" key="11">
    <source>
        <dbReference type="EMBL" id="SIS98005.1"/>
    </source>
</evidence>
<feature type="binding site" evidence="10">
    <location>
        <position position="175"/>
    </location>
    <ligand>
        <name>Mg(2+)</name>
        <dbReference type="ChEBI" id="CHEBI:18420"/>
    </ligand>
</feature>
<protein>
    <recommendedName>
        <fullName evidence="5 10">Phosphoglycolate phosphatase</fullName>
        <shortName evidence="10">PGP</shortName>
        <shortName evidence="10">PGPase</shortName>
        <ecNumber evidence="5 10">3.1.3.18</ecNumber>
    </recommendedName>
</protein>
<dbReference type="InterPro" id="IPR050155">
    <property type="entry name" value="HAD-like_hydrolase_sf"/>
</dbReference>
<dbReference type="OrthoDB" id="9793014at2"/>
<dbReference type="Gene3D" id="1.10.150.240">
    <property type="entry name" value="Putative phosphatase, domain 2"/>
    <property type="match status" value="1"/>
</dbReference>
<dbReference type="RefSeq" id="WP_076401069.1">
    <property type="nucleotide sequence ID" value="NZ_FTOA01000005.1"/>
</dbReference>
<dbReference type="GO" id="GO:0046872">
    <property type="term" value="F:metal ion binding"/>
    <property type="evidence" value="ECO:0007669"/>
    <property type="project" value="UniProtKB-KW"/>
</dbReference>
<comment type="cofactor">
    <cofactor evidence="2 10">
        <name>Mg(2+)</name>
        <dbReference type="ChEBI" id="CHEBI:18420"/>
    </cofactor>
</comment>
<comment type="pathway">
    <text evidence="3 10">Organic acid metabolism; glycolate biosynthesis; glycolate from 2-phosphoglycolate: step 1/1.</text>
</comment>
<keyword evidence="7 10" id="KW-0378">Hydrolase</keyword>
<organism evidence="11 12">
    <name type="scientific">Insolitispirillum peregrinum</name>
    <dbReference type="NCBI Taxonomy" id="80876"/>
    <lineage>
        <taxon>Bacteria</taxon>
        <taxon>Pseudomonadati</taxon>
        <taxon>Pseudomonadota</taxon>
        <taxon>Alphaproteobacteria</taxon>
        <taxon>Rhodospirillales</taxon>
        <taxon>Novispirillaceae</taxon>
        <taxon>Insolitispirillum</taxon>
    </lineage>
</organism>
<evidence type="ECO:0000256" key="4">
    <source>
        <dbReference type="ARBA" id="ARBA00006171"/>
    </source>
</evidence>
<dbReference type="GO" id="GO:0005829">
    <property type="term" value="C:cytosol"/>
    <property type="evidence" value="ECO:0007669"/>
    <property type="project" value="TreeGrafter"/>
</dbReference>
<comment type="catalytic activity">
    <reaction evidence="1 10">
        <text>2-phosphoglycolate + H2O = glycolate + phosphate</text>
        <dbReference type="Rhea" id="RHEA:14369"/>
        <dbReference type="ChEBI" id="CHEBI:15377"/>
        <dbReference type="ChEBI" id="CHEBI:29805"/>
        <dbReference type="ChEBI" id="CHEBI:43474"/>
        <dbReference type="ChEBI" id="CHEBI:58033"/>
        <dbReference type="EC" id="3.1.3.18"/>
    </reaction>
</comment>
<name>A0A1N7NHZ5_9PROT</name>
<keyword evidence="9 10" id="KW-0119">Carbohydrate metabolism</keyword>
<feature type="active site" description="Nucleophile" evidence="10">
    <location>
        <position position="12"/>
    </location>
</feature>
<dbReference type="EMBL" id="FTOA01000005">
    <property type="protein sequence ID" value="SIS98005.1"/>
    <property type="molecule type" value="Genomic_DNA"/>
</dbReference>
<dbReference type="PANTHER" id="PTHR43434:SF1">
    <property type="entry name" value="PHOSPHOGLYCOLATE PHOSPHATASE"/>
    <property type="match status" value="1"/>
</dbReference>
<dbReference type="SFLD" id="SFLDG01129">
    <property type="entry name" value="C1.5:_HAD__Beta-PGM__Phosphata"/>
    <property type="match status" value="1"/>
</dbReference>
<dbReference type="STRING" id="80876.SAMN05421779_105139"/>
<dbReference type="GO" id="GO:0006281">
    <property type="term" value="P:DNA repair"/>
    <property type="evidence" value="ECO:0007669"/>
    <property type="project" value="TreeGrafter"/>
</dbReference>
<dbReference type="NCBIfam" id="TIGR01449">
    <property type="entry name" value="PGP_bact"/>
    <property type="match status" value="1"/>
</dbReference>
<feature type="binding site" evidence="10">
    <location>
        <position position="12"/>
    </location>
    <ligand>
        <name>Mg(2+)</name>
        <dbReference type="ChEBI" id="CHEBI:18420"/>
    </ligand>
</feature>
<dbReference type="PANTHER" id="PTHR43434">
    <property type="entry name" value="PHOSPHOGLYCOLATE PHOSPHATASE"/>
    <property type="match status" value="1"/>
</dbReference>
<evidence type="ECO:0000313" key="12">
    <source>
        <dbReference type="Proteomes" id="UP000185678"/>
    </source>
</evidence>
<dbReference type="GO" id="GO:0005975">
    <property type="term" value="P:carbohydrate metabolic process"/>
    <property type="evidence" value="ECO:0007669"/>
    <property type="project" value="InterPro"/>
</dbReference>
<dbReference type="HAMAP" id="MF_00495">
    <property type="entry name" value="GPH_hydrolase_bact"/>
    <property type="match status" value="1"/>
</dbReference>
<evidence type="ECO:0000256" key="10">
    <source>
        <dbReference type="HAMAP-Rule" id="MF_00495"/>
    </source>
</evidence>
<dbReference type="InterPro" id="IPR023198">
    <property type="entry name" value="PGP-like_dom2"/>
</dbReference>
<dbReference type="NCBIfam" id="TIGR01509">
    <property type="entry name" value="HAD-SF-IA-v3"/>
    <property type="match status" value="1"/>
</dbReference>
<dbReference type="Gene3D" id="3.40.50.1000">
    <property type="entry name" value="HAD superfamily/HAD-like"/>
    <property type="match status" value="1"/>
</dbReference>
<evidence type="ECO:0000256" key="1">
    <source>
        <dbReference type="ARBA" id="ARBA00000830"/>
    </source>
</evidence>
<dbReference type="InterPro" id="IPR006439">
    <property type="entry name" value="HAD-SF_hydro_IA"/>
</dbReference>
<dbReference type="GO" id="GO:0046295">
    <property type="term" value="P:glycolate biosynthetic process"/>
    <property type="evidence" value="ECO:0007669"/>
    <property type="project" value="UniProtKB-UniRule"/>
</dbReference>
<feature type="binding site" evidence="10">
    <location>
        <position position="14"/>
    </location>
    <ligand>
        <name>Mg(2+)</name>
        <dbReference type="ChEBI" id="CHEBI:18420"/>
    </ligand>
</feature>
<dbReference type="Proteomes" id="UP000185678">
    <property type="component" value="Unassembled WGS sequence"/>
</dbReference>
<comment type="function">
    <text evidence="10">Specifically catalyzes the dephosphorylation of 2-phosphoglycolate. Is involved in the dissimilation of the intracellular 2-phosphoglycolate formed during the DNA repair of 3'-phosphoglycolate ends, a major class of DNA lesions induced by oxidative stress.</text>
</comment>
<evidence type="ECO:0000256" key="5">
    <source>
        <dbReference type="ARBA" id="ARBA00013078"/>
    </source>
</evidence>
<dbReference type="Pfam" id="PF13419">
    <property type="entry name" value="HAD_2"/>
    <property type="match status" value="1"/>
</dbReference>
<evidence type="ECO:0000256" key="2">
    <source>
        <dbReference type="ARBA" id="ARBA00001946"/>
    </source>
</evidence>
<comment type="similarity">
    <text evidence="4 10">Belongs to the HAD-like hydrolase superfamily. CbbY/CbbZ/Gph/YieH family.</text>
</comment>
<sequence length="225" mass="24072">MPPLSRSVLLFDLDGTLINSIPDMRAAVNATLADDGLPAFTDEQVSRMVGRGARVLMQRAYTAAGVPLADDQAVQTVVDRFLVHYDRSPVAMTHVYDGVPETLAQLKQAGYRMAVCTNKPHSATLQIMNLLGLSDHFEVIWGAGQIPQVKPDPAPLLATLDQLGADARQAVMIGDSQNDTDAARAAGIPTVCVTFGYRHGTLEDLRADSLIDHISELPAALSALS</sequence>
<dbReference type="InterPro" id="IPR041492">
    <property type="entry name" value="HAD_2"/>
</dbReference>
<accession>A0A1N7NHZ5</accession>
<dbReference type="FunFam" id="3.40.50.1000:FF:000022">
    <property type="entry name" value="Phosphoglycolate phosphatase"/>
    <property type="match status" value="1"/>
</dbReference>
<dbReference type="UniPathway" id="UPA00865">
    <property type="reaction ID" value="UER00834"/>
</dbReference>
<keyword evidence="6 10" id="KW-0479">Metal-binding</keyword>
<dbReference type="InterPro" id="IPR037512">
    <property type="entry name" value="PGPase_prok"/>
</dbReference>
<dbReference type="SFLD" id="SFLDG01135">
    <property type="entry name" value="C1.5.6:_HAD__Beta-PGM__Phospha"/>
    <property type="match status" value="1"/>
</dbReference>
<keyword evidence="12" id="KW-1185">Reference proteome</keyword>
<reference evidence="11 12" key="1">
    <citation type="submission" date="2017-01" db="EMBL/GenBank/DDBJ databases">
        <authorList>
            <person name="Mah S.A."/>
            <person name="Swanson W.J."/>
            <person name="Moy G.W."/>
            <person name="Vacquier V.D."/>
        </authorList>
    </citation>
    <scope>NUCLEOTIDE SEQUENCE [LARGE SCALE GENOMIC DNA]</scope>
    <source>
        <strain evidence="11 12">DSM 11589</strain>
    </source>
</reference>
<evidence type="ECO:0000256" key="3">
    <source>
        <dbReference type="ARBA" id="ARBA00004818"/>
    </source>
</evidence>
<dbReference type="GO" id="GO:0008967">
    <property type="term" value="F:phosphoglycolate phosphatase activity"/>
    <property type="evidence" value="ECO:0007669"/>
    <property type="project" value="UniProtKB-UniRule"/>
</dbReference>
<proteinExistence type="inferred from homology"/>
<dbReference type="EC" id="3.1.3.18" evidence="5 10"/>
<keyword evidence="8 10" id="KW-0460">Magnesium</keyword>
<dbReference type="InterPro" id="IPR023214">
    <property type="entry name" value="HAD_sf"/>
</dbReference>
<dbReference type="SFLD" id="SFLDS00003">
    <property type="entry name" value="Haloacid_Dehalogenase"/>
    <property type="match status" value="1"/>
</dbReference>
<dbReference type="SUPFAM" id="SSF56784">
    <property type="entry name" value="HAD-like"/>
    <property type="match status" value="1"/>
</dbReference>
<dbReference type="NCBIfam" id="TIGR01549">
    <property type="entry name" value="HAD-SF-IA-v1"/>
    <property type="match status" value="1"/>
</dbReference>
<evidence type="ECO:0000256" key="9">
    <source>
        <dbReference type="ARBA" id="ARBA00023277"/>
    </source>
</evidence>
<gene>
    <name evidence="11" type="ORF">SAMN05421779_105139</name>
</gene>
<dbReference type="InterPro" id="IPR036412">
    <property type="entry name" value="HAD-like_sf"/>
</dbReference>
<evidence type="ECO:0000256" key="6">
    <source>
        <dbReference type="ARBA" id="ARBA00022723"/>
    </source>
</evidence>
<dbReference type="PRINTS" id="PR00413">
    <property type="entry name" value="HADHALOGNASE"/>
</dbReference>